<evidence type="ECO:0000313" key="4">
    <source>
        <dbReference type="EMBL" id="VBA50932.1"/>
    </source>
</evidence>
<dbReference type="EMBL" id="UPHU01000001">
    <property type="protein sequence ID" value="VBA50932.1"/>
    <property type="molecule type" value="Genomic_DNA"/>
</dbReference>
<dbReference type="Proteomes" id="UP000268285">
    <property type="component" value="Unassembled WGS sequence"/>
</dbReference>
<name>A0A498QRF4_9MYCO</name>
<dbReference type="OrthoDB" id="4080114at2"/>
<feature type="active site" description="Proton acceptor" evidence="2">
    <location>
        <position position="236"/>
    </location>
</feature>
<accession>A0A498QRF4</accession>
<keyword evidence="2" id="KW-0378">Hydrolase</keyword>
<feature type="domain" description="PNPLA" evidence="3">
    <location>
        <begin position="74"/>
        <end position="249"/>
    </location>
</feature>
<dbReference type="GO" id="GO:0016787">
    <property type="term" value="F:hydrolase activity"/>
    <property type="evidence" value="ECO:0007669"/>
    <property type="project" value="UniProtKB-UniRule"/>
</dbReference>
<dbReference type="InterPro" id="IPR002641">
    <property type="entry name" value="PNPLA_dom"/>
</dbReference>
<feature type="short sequence motif" description="DGA/G" evidence="2">
    <location>
        <begin position="236"/>
        <end position="238"/>
    </location>
</feature>
<dbReference type="Pfam" id="PF01734">
    <property type="entry name" value="Patatin"/>
    <property type="match status" value="1"/>
</dbReference>
<dbReference type="PROSITE" id="PS51635">
    <property type="entry name" value="PNPLA"/>
    <property type="match status" value="1"/>
</dbReference>
<evidence type="ECO:0000256" key="1">
    <source>
        <dbReference type="ARBA" id="ARBA00023098"/>
    </source>
</evidence>
<dbReference type="AlphaFoldDB" id="A0A498QRF4"/>
<reference evidence="4 5" key="1">
    <citation type="submission" date="2018-09" db="EMBL/GenBank/DDBJ databases">
        <authorList>
            <person name="Tagini F."/>
        </authorList>
    </citation>
    <scope>NUCLEOTIDE SEQUENCE [LARGE SCALE GENOMIC DNA]</scope>
    <source>
        <strain evidence="4 5">MK142</strain>
    </source>
</reference>
<keyword evidence="2" id="KW-0442">Lipid degradation</keyword>
<protein>
    <submittedName>
        <fullName evidence="4">Putative NTE family protein</fullName>
    </submittedName>
</protein>
<organism evidence="4 5">
    <name type="scientific">Mycobacterium pseudokansasii</name>
    <dbReference type="NCBI Taxonomy" id="2341080"/>
    <lineage>
        <taxon>Bacteria</taxon>
        <taxon>Bacillati</taxon>
        <taxon>Actinomycetota</taxon>
        <taxon>Actinomycetes</taxon>
        <taxon>Mycobacteriales</taxon>
        <taxon>Mycobacteriaceae</taxon>
        <taxon>Mycobacterium</taxon>
    </lineage>
</organism>
<proteinExistence type="predicted"/>
<dbReference type="RefSeq" id="WP_122502236.1">
    <property type="nucleotide sequence ID" value="NZ_UPHU01000001.1"/>
</dbReference>
<comment type="caution">
    <text evidence="2">Lacks conserved residue(s) required for the propagation of feature annotation.</text>
</comment>
<dbReference type="InterPro" id="IPR016035">
    <property type="entry name" value="Acyl_Trfase/lysoPLipase"/>
</dbReference>
<evidence type="ECO:0000256" key="2">
    <source>
        <dbReference type="PROSITE-ProRule" id="PRU01161"/>
    </source>
</evidence>
<evidence type="ECO:0000313" key="5">
    <source>
        <dbReference type="Proteomes" id="UP000268285"/>
    </source>
</evidence>
<evidence type="ECO:0000259" key="3">
    <source>
        <dbReference type="PROSITE" id="PS51635"/>
    </source>
</evidence>
<dbReference type="GO" id="GO:0016042">
    <property type="term" value="P:lipid catabolic process"/>
    <property type="evidence" value="ECO:0007669"/>
    <property type="project" value="UniProtKB-UniRule"/>
</dbReference>
<feature type="active site" description="Nucleophile" evidence="2">
    <location>
        <position position="107"/>
    </location>
</feature>
<dbReference type="Gene3D" id="3.40.1090.10">
    <property type="entry name" value="Cytosolic phospholipase A2 catalytic domain"/>
    <property type="match status" value="2"/>
</dbReference>
<keyword evidence="1 2" id="KW-0443">Lipid metabolism</keyword>
<gene>
    <name evidence="4" type="ORF">LAUMK142_02865</name>
</gene>
<sequence length="388" mass="42166">MLGTILDVFRLRQYFDVLTRAREFSLGLRQDAGFLADAAWAALRLPSTGAQHHQPFPSAAPYVTNIAEGQRIALAATGGSGAMASLVGAARALEEAGLRPSVYSLCSGSALFGFPLAAGMSADEVAAFTLGLLPRDYVDLDWGRLLRLALDAGRGFAGIIAGDVIEQTYRRLLGDLTLGELPVPAYAPIWNIEQNRIEFIGPGTHPELTVARAVHMAIALPLFIQPVEFDGFHWCDGGIVDIFPVRPLLDIEQPCEVTLAINGFYPPGFAGEDATGWEYRRASILYVASQVRTCQQIELARENLARLRAASRLIMIEPVSYQTVRGLGFYRQFLSTRDWAGFMRAGRVQARGALTATEAAPDQPAPTEASWRRVRPATGTLPVVQLGR</sequence>
<keyword evidence="5" id="KW-1185">Reference proteome</keyword>
<dbReference type="SUPFAM" id="SSF52151">
    <property type="entry name" value="FabD/lysophospholipase-like"/>
    <property type="match status" value="1"/>
</dbReference>